<comment type="caution">
    <text evidence="2">The sequence shown here is derived from an EMBL/GenBank/DDBJ whole genome shotgun (WGS) entry which is preliminary data.</text>
</comment>
<accession>A0A6D2HW26</accession>
<dbReference type="Pfam" id="PF22936">
    <property type="entry name" value="Pol_BBD"/>
    <property type="match status" value="1"/>
</dbReference>
<dbReference type="AlphaFoldDB" id="A0A6D2HW26"/>
<feature type="domain" description="Retrovirus-related Pol polyprotein from transposon TNT 1-94-like beta-barrel" evidence="1">
    <location>
        <begin position="60"/>
        <end position="132"/>
    </location>
</feature>
<keyword evidence="3" id="KW-1185">Reference proteome</keyword>
<dbReference type="Proteomes" id="UP000467841">
    <property type="component" value="Unassembled WGS sequence"/>
</dbReference>
<sequence length="264" mass="29638">MVRANAVIDPNSGDGEISTEAERSGYIGLTNEQWSTLLKLLEEKQGATPRLTGKSFSHDWVIDTGASNHMTGYVDLLNDRKYMLPCGIGLPNGKQSLSREKGTVIFDEDFALKNVLFVPDLRCNLISVSQLIKYLDVVLQIANKGCVIQDRIERRLIGAGELRDGLYFFRRLKNFRALRLNKDGADEMWHQRLGHPSNGVFDLLSDLAFVWRWFHVIRTSGSEDTTILVGLDPSARPVSFQLDRAAFPGVKVKPEKCCFPLTPL</sequence>
<dbReference type="EMBL" id="CACVBM020000554">
    <property type="protein sequence ID" value="CAA7020469.1"/>
    <property type="molecule type" value="Genomic_DNA"/>
</dbReference>
<evidence type="ECO:0000313" key="2">
    <source>
        <dbReference type="EMBL" id="CAA7020469.1"/>
    </source>
</evidence>
<dbReference type="InterPro" id="IPR054722">
    <property type="entry name" value="PolX-like_BBD"/>
</dbReference>
<gene>
    <name evidence="2" type="ORF">MERR_LOCUS7704</name>
</gene>
<proteinExistence type="predicted"/>
<dbReference type="OrthoDB" id="1938972at2759"/>
<evidence type="ECO:0000259" key="1">
    <source>
        <dbReference type="Pfam" id="PF22936"/>
    </source>
</evidence>
<reference evidence="2" key="1">
    <citation type="submission" date="2020-01" db="EMBL/GenBank/DDBJ databases">
        <authorList>
            <person name="Mishra B."/>
        </authorList>
    </citation>
    <scope>NUCLEOTIDE SEQUENCE [LARGE SCALE GENOMIC DNA]</scope>
</reference>
<protein>
    <recommendedName>
        <fullName evidence="1">Retrovirus-related Pol polyprotein from transposon TNT 1-94-like beta-barrel domain-containing protein</fullName>
    </recommendedName>
</protein>
<evidence type="ECO:0000313" key="3">
    <source>
        <dbReference type="Proteomes" id="UP000467841"/>
    </source>
</evidence>
<name>A0A6D2HW26_9BRAS</name>
<organism evidence="2 3">
    <name type="scientific">Microthlaspi erraticum</name>
    <dbReference type="NCBI Taxonomy" id="1685480"/>
    <lineage>
        <taxon>Eukaryota</taxon>
        <taxon>Viridiplantae</taxon>
        <taxon>Streptophyta</taxon>
        <taxon>Embryophyta</taxon>
        <taxon>Tracheophyta</taxon>
        <taxon>Spermatophyta</taxon>
        <taxon>Magnoliopsida</taxon>
        <taxon>eudicotyledons</taxon>
        <taxon>Gunneridae</taxon>
        <taxon>Pentapetalae</taxon>
        <taxon>rosids</taxon>
        <taxon>malvids</taxon>
        <taxon>Brassicales</taxon>
        <taxon>Brassicaceae</taxon>
        <taxon>Coluteocarpeae</taxon>
        <taxon>Microthlaspi</taxon>
    </lineage>
</organism>